<protein>
    <recommendedName>
        <fullName evidence="3">Reverse transcriptase zinc-binding domain-containing protein</fullName>
    </recommendedName>
</protein>
<proteinExistence type="predicted"/>
<gene>
    <name evidence="1" type="ORF">DY000_02002984</name>
</gene>
<reference evidence="1 2" key="1">
    <citation type="journal article" date="2020" name="BMC Genomics">
        <title>Intraspecific diversification of the crop wild relative Brassica cretica Lam. using demographic model selection.</title>
        <authorList>
            <person name="Kioukis A."/>
            <person name="Michalopoulou V.A."/>
            <person name="Briers L."/>
            <person name="Pirintsos S."/>
            <person name="Studholme D.J."/>
            <person name="Pavlidis P."/>
            <person name="Sarris P.F."/>
        </authorList>
    </citation>
    <scope>NUCLEOTIDE SEQUENCE [LARGE SCALE GENOMIC DNA]</scope>
    <source>
        <strain evidence="2">cv. PFS-1207/04</strain>
    </source>
</reference>
<accession>A0ABQ7CGE6</accession>
<dbReference type="EMBL" id="QGKV02000832">
    <property type="protein sequence ID" value="KAF3550557.1"/>
    <property type="molecule type" value="Genomic_DNA"/>
</dbReference>
<evidence type="ECO:0000313" key="2">
    <source>
        <dbReference type="Proteomes" id="UP000266723"/>
    </source>
</evidence>
<evidence type="ECO:0000313" key="1">
    <source>
        <dbReference type="EMBL" id="KAF3550557.1"/>
    </source>
</evidence>
<evidence type="ECO:0008006" key="3">
    <source>
        <dbReference type="Google" id="ProtNLM"/>
    </source>
</evidence>
<sequence length="87" mass="9723">MMSLSTASFLRVTVGERPVDVFLWISVWRKLRTTRFLGRTFLFPTDLLWGAIGIVRPDFLLVFVEFSPSRSVAGILAGSSAWVVSTS</sequence>
<comment type="caution">
    <text evidence="1">The sequence shown here is derived from an EMBL/GenBank/DDBJ whole genome shotgun (WGS) entry which is preliminary data.</text>
</comment>
<name>A0ABQ7CGE6_BRACR</name>
<organism evidence="1 2">
    <name type="scientific">Brassica cretica</name>
    <name type="common">Mustard</name>
    <dbReference type="NCBI Taxonomy" id="69181"/>
    <lineage>
        <taxon>Eukaryota</taxon>
        <taxon>Viridiplantae</taxon>
        <taxon>Streptophyta</taxon>
        <taxon>Embryophyta</taxon>
        <taxon>Tracheophyta</taxon>
        <taxon>Spermatophyta</taxon>
        <taxon>Magnoliopsida</taxon>
        <taxon>eudicotyledons</taxon>
        <taxon>Gunneridae</taxon>
        <taxon>Pentapetalae</taxon>
        <taxon>rosids</taxon>
        <taxon>malvids</taxon>
        <taxon>Brassicales</taxon>
        <taxon>Brassicaceae</taxon>
        <taxon>Brassiceae</taxon>
        <taxon>Brassica</taxon>
    </lineage>
</organism>
<keyword evidence="2" id="KW-1185">Reference proteome</keyword>
<dbReference type="Proteomes" id="UP000266723">
    <property type="component" value="Unassembled WGS sequence"/>
</dbReference>